<feature type="compositionally biased region" description="Basic and acidic residues" evidence="6">
    <location>
        <begin position="1413"/>
        <end position="1435"/>
    </location>
</feature>
<feature type="domain" description="Xrn1 N-terminal" evidence="7">
    <location>
        <begin position="1"/>
        <end position="227"/>
    </location>
</feature>
<feature type="compositionally biased region" description="Low complexity" evidence="6">
    <location>
        <begin position="1366"/>
        <end position="1381"/>
    </location>
</feature>
<organism evidence="12 13">
    <name type="scientific">Tetranychus urticae</name>
    <name type="common">Two-spotted spider mite</name>
    <dbReference type="NCBI Taxonomy" id="32264"/>
    <lineage>
        <taxon>Eukaryota</taxon>
        <taxon>Metazoa</taxon>
        <taxon>Ecdysozoa</taxon>
        <taxon>Arthropoda</taxon>
        <taxon>Chelicerata</taxon>
        <taxon>Arachnida</taxon>
        <taxon>Acari</taxon>
        <taxon>Acariformes</taxon>
        <taxon>Trombidiformes</taxon>
        <taxon>Prostigmata</taxon>
        <taxon>Eleutherengona</taxon>
        <taxon>Raphignathae</taxon>
        <taxon>Tetranychoidea</taxon>
        <taxon>Tetranychidae</taxon>
        <taxon>Tetranychus</taxon>
    </lineage>
</organism>
<feature type="region of interest" description="Disordered" evidence="6">
    <location>
        <begin position="389"/>
        <end position="421"/>
    </location>
</feature>
<comment type="subcellular location">
    <subcellularLocation>
        <location evidence="5">Cytoplasm</location>
    </subcellularLocation>
</comment>
<keyword evidence="1 5" id="KW-0540">Nuclease</keyword>
<feature type="compositionally biased region" description="Polar residues" evidence="6">
    <location>
        <begin position="1201"/>
        <end position="1210"/>
    </location>
</feature>
<dbReference type="PANTHER" id="PTHR12341:SF7">
    <property type="entry name" value="5'-3' EXORIBONUCLEASE 1"/>
    <property type="match status" value="1"/>
</dbReference>
<feature type="domain" description="5'-3' exoribonuclease 1 SH3-like" evidence="9">
    <location>
        <begin position="1064"/>
        <end position="1135"/>
    </location>
</feature>
<accession>T1KWX8</accession>
<keyword evidence="2 5" id="KW-0378">Hydrolase</keyword>
<dbReference type="Gene3D" id="2.30.30.750">
    <property type="match status" value="1"/>
</dbReference>
<dbReference type="EMBL" id="CAEY01000675">
    <property type="status" value="NOT_ANNOTATED_CDS"/>
    <property type="molecule type" value="Genomic_DNA"/>
</dbReference>
<dbReference type="Gene3D" id="2.170.260.40">
    <property type="match status" value="1"/>
</dbReference>
<feature type="region of interest" description="Disordered" evidence="6">
    <location>
        <begin position="1156"/>
        <end position="1215"/>
    </location>
</feature>
<keyword evidence="5" id="KW-0963">Cytoplasm</keyword>
<dbReference type="STRING" id="32264.T1KWX8"/>
<evidence type="ECO:0000259" key="8">
    <source>
        <dbReference type="Pfam" id="PF17846"/>
    </source>
</evidence>
<dbReference type="InterPro" id="IPR041106">
    <property type="entry name" value="XRN1_D2_D3"/>
</dbReference>
<dbReference type="GO" id="GO:0016075">
    <property type="term" value="P:rRNA catabolic process"/>
    <property type="evidence" value="ECO:0007669"/>
    <property type="project" value="TreeGrafter"/>
</dbReference>
<sequence length="1481" mass="171439">MGVPKFYRWMSERYPCLNQVVRESEIPEFDNLYLDMNGIIHACSHPNDEDVHFRLPEEVMVKDIFKYIEVLFNIIKPRKIFFMAVDGVAPRAKMNQQRGRRFRSAKDAITRETEAQNKGEVLPKEARFDSNCITPGTDFMARLQKHLEYFVASKISNDELWKNVKVILSGHETPGEGEHKIMDFIRTQRSLPDYDANTRHCLYGLDADLIMLGMCSHEPYFALLREEVKFRRRKEKEPTFHVNPEAINFHLLHLSLLRDYLDHEFSSLKKSLPFDYDLECIIDDWVLMGFLCGNDFIPHLPHFHIGKNALTTLYKVYMDVLPSCNGYLNHQGKLNLQNFQKFLHKLSEIDVENFNEMNADFKYLESKSSRFKSPKKLVRYEECDGIIGESLESGNDDDSNLIDLGSEEASDAEEEDELSISEEDDTLEDEFIMHKRDYYRTKMHYDDVTPAVLKEQAYCYIKAIQWNLHYYYDGCPSWSWYYPHHYAPYISDVKSFENIDLTFDLGQPFKPFEQLLGVLPAASKEFLPKPYQRLVTDESSPLKDYYPEEFELDLNGKVNSWEAVVVIPFIDEEKLLNAARSCESQLSEREKRRNCHGPHLLFTYSKDHQEPVPSTLPGFLPDIEVSHAKLVKVNKDAYNIPMNQIRKGLLPGIDPDVYTPGFPTLRTMEHTARLEKANIRVFEMPSSGYSILVDLTPKPEVTLKSLLSDYLGKTVYINWPFLVEAKICKICDGEKIFSYNSVGQSESRALRDKEKKEIDSQVKTIAESLKNRRGIHLPHFDFILYCKPLTGCKYNLGSNGVVSLDKQWSPARNHQQAYKLNELFPVGSKCFILNEQYYGDLADIIEVQKKTNKVKVMIQRVAEPDLIEVKNRSYELMSKEYMTNHALAQRLSVNPCIVSRLTGTVMVEKANGNKVNIGLNLKFNTRREYVPGYSQRRDETWLFSWKTLKLMEEYNSKFPELFINLSRLADQKRFQPEQIFNGPNPEAKISEVAAWLKTLPYQNARRMKFDTEALDEVVVKCIEDVLDAHKVFANQYEPITLVYSTNQLYRPANIIGHSPPDPNATFNLFDRVVNVREGISVPLGARGVIIGKTKDKQDDDTYLCDIVFDESFIGGMSYNCSAGRGYRLHPYNLINISYRKKKGSYGVREDFDMAPIQPTKIDQRDKKARQKASPGFKKLINLSPNRNHERHDYSNRREYNDQGNQSYTHHNYSDHRNNKQVISSPIQINHSPKSLFQSPRESNSSDFSSLWNKIRNHEDSQPEESASHMDTTASTAASLAKANMINNELVEMYKNMELKQTENLKSLKLDDTSIDLSLIQFPVLPPPPPKWFEKDETSPIPEALVENHQIFNRVKKAQKNKLSASNLTNQQQQQKTNRNSNTQQLYLPFPRQIQGPRPNKFIPLQVERNKQKLDDSFAKRSSAPHDNKTEHRKNEMAIQNRRSSKHTESAKKSVKRRESRIMVGIGSKPEAAEQENLILFE</sequence>
<feature type="compositionally biased region" description="Basic and acidic residues" evidence="6">
    <location>
        <begin position="1186"/>
        <end position="1200"/>
    </location>
</feature>
<dbReference type="Gene3D" id="3.40.50.12390">
    <property type="match status" value="2"/>
</dbReference>
<dbReference type="FunFam" id="3.40.50.12390:FF:000002">
    <property type="entry name" value="5'-3' exoribonuclease 1"/>
    <property type="match status" value="1"/>
</dbReference>
<dbReference type="Pfam" id="PF18332">
    <property type="entry name" value="XRN1_D1"/>
    <property type="match status" value="1"/>
</dbReference>
<dbReference type="InterPro" id="IPR040992">
    <property type="entry name" value="XRN1_D1"/>
</dbReference>
<evidence type="ECO:0000259" key="11">
    <source>
        <dbReference type="Pfam" id="PF18334"/>
    </source>
</evidence>
<comment type="similarity">
    <text evidence="4 5">Belongs to the 5'-3' exonuclease family.</text>
</comment>
<dbReference type="InterPro" id="IPR041412">
    <property type="entry name" value="Xrn1_helical"/>
</dbReference>
<dbReference type="InterPro" id="IPR047008">
    <property type="entry name" value="XRN1_SH3_sf"/>
</dbReference>
<keyword evidence="5" id="KW-0694">RNA-binding</keyword>
<evidence type="ECO:0000259" key="10">
    <source>
        <dbReference type="Pfam" id="PF18332"/>
    </source>
</evidence>
<dbReference type="EnsemblMetazoa" id="tetur25g00400.1">
    <property type="protein sequence ID" value="tetur25g00400.1"/>
    <property type="gene ID" value="tetur25g00400"/>
</dbReference>
<keyword evidence="3 5" id="KW-0269">Exonuclease</keyword>
<dbReference type="eggNOG" id="KOG2045">
    <property type="taxonomic scope" value="Eukaryota"/>
</dbReference>
<feature type="region of interest" description="Disordered" evidence="6">
    <location>
        <begin position="1359"/>
        <end position="1381"/>
    </location>
</feature>
<feature type="region of interest" description="Disordered" evidence="6">
    <location>
        <begin position="1413"/>
        <end position="1467"/>
    </location>
</feature>
<dbReference type="GO" id="GO:0004534">
    <property type="term" value="F:5'-3' RNA exonuclease activity"/>
    <property type="evidence" value="ECO:0007669"/>
    <property type="project" value="TreeGrafter"/>
</dbReference>
<dbReference type="Pfam" id="PF18129">
    <property type="entry name" value="SH3_12"/>
    <property type="match status" value="1"/>
</dbReference>
<evidence type="ECO:0000256" key="5">
    <source>
        <dbReference type="PIRNR" id="PIRNR006743"/>
    </source>
</evidence>
<evidence type="ECO:0000313" key="13">
    <source>
        <dbReference type="Proteomes" id="UP000015104"/>
    </source>
</evidence>
<dbReference type="GO" id="GO:0000956">
    <property type="term" value="P:nuclear-transcribed mRNA catabolic process"/>
    <property type="evidence" value="ECO:0007669"/>
    <property type="project" value="InterPro"/>
</dbReference>
<dbReference type="EC" id="3.1.13.-" evidence="5"/>
<dbReference type="GO" id="GO:0005737">
    <property type="term" value="C:cytoplasm"/>
    <property type="evidence" value="ECO:0007669"/>
    <property type="project" value="UniProtKB-SubCell"/>
</dbReference>
<name>T1KWX8_TETUR</name>
<dbReference type="HOGENOM" id="CLU_001581_1_2_1"/>
<dbReference type="Pfam" id="PF03159">
    <property type="entry name" value="XRN_N"/>
    <property type="match status" value="1"/>
</dbReference>
<proteinExistence type="inferred from homology"/>
<evidence type="ECO:0000256" key="6">
    <source>
        <dbReference type="SAM" id="MobiDB-lite"/>
    </source>
</evidence>
<dbReference type="PANTHER" id="PTHR12341">
    <property type="entry name" value="5'-&gt;3' EXORIBONUCLEASE"/>
    <property type="match status" value="1"/>
</dbReference>
<feature type="domain" description="5'-3' exoribonuclease 1 D1" evidence="10">
    <location>
        <begin position="660"/>
        <end position="814"/>
    </location>
</feature>
<dbReference type="Proteomes" id="UP000015104">
    <property type="component" value="Unassembled WGS sequence"/>
</dbReference>
<evidence type="ECO:0000256" key="4">
    <source>
        <dbReference type="ARBA" id="ARBA00038299"/>
    </source>
</evidence>
<evidence type="ECO:0000259" key="7">
    <source>
        <dbReference type="Pfam" id="PF03159"/>
    </source>
</evidence>
<dbReference type="Pfam" id="PF17846">
    <property type="entry name" value="XRN_M"/>
    <property type="match status" value="1"/>
</dbReference>
<feature type="domain" description="Exoribonuclease Xrn1 D2/D3" evidence="11">
    <location>
        <begin position="820"/>
        <end position="1030"/>
    </location>
</feature>
<dbReference type="InterPro" id="IPR016494">
    <property type="entry name" value="5_3_exoribonuclease_1"/>
</dbReference>
<dbReference type="Gene3D" id="1.25.40.1050">
    <property type="match status" value="1"/>
</dbReference>
<evidence type="ECO:0000256" key="2">
    <source>
        <dbReference type="ARBA" id="ARBA00022801"/>
    </source>
</evidence>
<keyword evidence="13" id="KW-1185">Reference proteome</keyword>
<dbReference type="GO" id="GO:0005634">
    <property type="term" value="C:nucleus"/>
    <property type="evidence" value="ECO:0007669"/>
    <property type="project" value="TreeGrafter"/>
</dbReference>
<dbReference type="InterPro" id="IPR047007">
    <property type="entry name" value="XRN1_D1_sf"/>
</dbReference>
<evidence type="ECO:0000313" key="12">
    <source>
        <dbReference type="EnsemblMetazoa" id="tetur25g00400.1"/>
    </source>
</evidence>
<dbReference type="InterPro" id="IPR041385">
    <property type="entry name" value="SH3_12"/>
</dbReference>
<dbReference type="CDD" id="cd18673">
    <property type="entry name" value="PIN_XRN1-2-like"/>
    <property type="match status" value="1"/>
</dbReference>
<feature type="compositionally biased region" description="Acidic residues" evidence="6">
    <location>
        <begin position="394"/>
        <end position="421"/>
    </location>
</feature>
<reference evidence="12" key="2">
    <citation type="submission" date="2015-06" db="UniProtKB">
        <authorList>
            <consortium name="EnsemblMetazoa"/>
        </authorList>
    </citation>
    <scope>IDENTIFICATION</scope>
</reference>
<evidence type="ECO:0000259" key="9">
    <source>
        <dbReference type="Pfam" id="PF18129"/>
    </source>
</evidence>
<dbReference type="InterPro" id="IPR027073">
    <property type="entry name" value="5_3_exoribonuclease"/>
</dbReference>
<feature type="domain" description="Xrn1 helical" evidence="8">
    <location>
        <begin position="276"/>
        <end position="607"/>
    </location>
</feature>
<dbReference type="GO" id="GO:0003723">
    <property type="term" value="F:RNA binding"/>
    <property type="evidence" value="ECO:0007669"/>
    <property type="project" value="UniProtKB-KW"/>
</dbReference>
<reference evidence="13" key="1">
    <citation type="submission" date="2011-08" db="EMBL/GenBank/DDBJ databases">
        <authorList>
            <person name="Rombauts S."/>
        </authorList>
    </citation>
    <scope>NUCLEOTIDE SEQUENCE</scope>
    <source>
        <strain evidence="13">London</strain>
    </source>
</reference>
<dbReference type="InterPro" id="IPR004859">
    <property type="entry name" value="Xrn1_N"/>
</dbReference>
<dbReference type="PIRSF" id="PIRSF006743">
    <property type="entry name" value="Exonuclease_Xnr1"/>
    <property type="match status" value="1"/>
</dbReference>
<evidence type="ECO:0000256" key="1">
    <source>
        <dbReference type="ARBA" id="ARBA00022722"/>
    </source>
</evidence>
<protein>
    <recommendedName>
        <fullName evidence="5">5'-3' exoribonuclease 1</fullName>
        <ecNumber evidence="5">3.1.13.-</ecNumber>
    </recommendedName>
</protein>
<dbReference type="Pfam" id="PF18334">
    <property type="entry name" value="XRN1_D2_D3"/>
    <property type="match status" value="1"/>
</dbReference>
<evidence type="ECO:0000256" key="3">
    <source>
        <dbReference type="ARBA" id="ARBA00022839"/>
    </source>
</evidence>